<accession>A0A0B7GWZ2</accession>
<dbReference type="GO" id="GO:0006396">
    <property type="term" value="P:RNA processing"/>
    <property type="evidence" value="ECO:0007669"/>
    <property type="project" value="InterPro"/>
</dbReference>
<dbReference type="InterPro" id="IPR002646">
    <property type="entry name" value="PolA_pol_head_dom"/>
</dbReference>
<dbReference type="InterPro" id="IPR032828">
    <property type="entry name" value="PolyA_RNA-bd"/>
</dbReference>
<dbReference type="GO" id="GO:0000166">
    <property type="term" value="F:nucleotide binding"/>
    <property type="evidence" value="ECO:0007669"/>
    <property type="project" value="UniProtKB-KW"/>
</dbReference>
<dbReference type="GO" id="GO:0043633">
    <property type="term" value="P:polyadenylation-dependent RNA catabolic process"/>
    <property type="evidence" value="ECO:0007669"/>
    <property type="project" value="InterPro"/>
</dbReference>
<evidence type="ECO:0000256" key="1">
    <source>
        <dbReference type="ARBA" id="ARBA00022679"/>
    </source>
</evidence>
<reference evidence="8 10" key="3">
    <citation type="submission" date="2019-08" db="EMBL/GenBank/DDBJ databases">
        <authorList>
            <person name="Kuhnert P."/>
        </authorList>
    </citation>
    <scope>NUCLEOTIDE SEQUENCE [LARGE SCALE GENOMIC DNA]</scope>
    <source>
        <strain evidence="8 10">B36.5</strain>
    </source>
</reference>
<evidence type="ECO:0000256" key="2">
    <source>
        <dbReference type="ARBA" id="ARBA00022741"/>
    </source>
</evidence>
<evidence type="ECO:0000259" key="6">
    <source>
        <dbReference type="Pfam" id="PF12627"/>
    </source>
</evidence>
<dbReference type="SUPFAM" id="SSF81301">
    <property type="entry name" value="Nucleotidyltransferase"/>
    <property type="match status" value="1"/>
</dbReference>
<dbReference type="GO" id="GO:1990817">
    <property type="term" value="F:poly(A) RNA polymerase activity"/>
    <property type="evidence" value="ECO:0007669"/>
    <property type="project" value="UniProtKB-EC"/>
</dbReference>
<feature type="domain" description="tRNA nucleotidyltransferase/poly(A) polymerase RNA and SrmB- binding" evidence="6">
    <location>
        <begin position="207"/>
        <end position="251"/>
    </location>
</feature>
<keyword evidence="2" id="KW-0547">Nucleotide-binding</keyword>
<dbReference type="Pfam" id="PF01743">
    <property type="entry name" value="PolyA_pol"/>
    <property type="match status" value="1"/>
</dbReference>
<comment type="similarity">
    <text evidence="3">Belongs to the tRNA nucleotidyltransferase/poly(A) polymerase family.</text>
</comment>
<keyword evidence="3" id="KW-0694">RNA-binding</keyword>
<dbReference type="Gene3D" id="3.30.460.10">
    <property type="entry name" value="Beta Polymerase, domain 2"/>
    <property type="match status" value="1"/>
</dbReference>
<dbReference type="InterPro" id="IPR010206">
    <property type="entry name" value="PolA_pol_I"/>
</dbReference>
<dbReference type="PANTHER" id="PTHR43051:SF1">
    <property type="entry name" value="POLYNUCLEOTIDE ADENYLYLTRANSFERASE FAMILY PROTEIN"/>
    <property type="match status" value="1"/>
</dbReference>
<keyword evidence="9" id="KW-1185">Reference proteome</keyword>
<dbReference type="EMBL" id="CDNC01000049">
    <property type="protein sequence ID" value="CEM63199.1"/>
    <property type="molecule type" value="Genomic_DNA"/>
</dbReference>
<dbReference type="GO" id="GO:0003723">
    <property type="term" value="F:RNA binding"/>
    <property type="evidence" value="ECO:0007669"/>
    <property type="project" value="UniProtKB-KW"/>
</dbReference>
<dbReference type="Gene3D" id="1.10.3090.10">
    <property type="entry name" value="cca-adding enzyme, domain 2"/>
    <property type="match status" value="1"/>
</dbReference>
<feature type="domain" description="Poly A polymerase head" evidence="5">
    <location>
        <begin position="51"/>
        <end position="165"/>
    </location>
</feature>
<reference evidence="9" key="2">
    <citation type="submission" date="2015-01" db="EMBL/GenBank/DDBJ databases">
        <authorList>
            <person name="Manzoor Shahid"/>
            <person name="Zubair Saima"/>
        </authorList>
    </citation>
    <scope>NUCLEOTIDE SEQUENCE [LARGE SCALE GENOMIC DNA]</scope>
    <source>
        <strain evidence="9">V1</strain>
    </source>
</reference>
<dbReference type="Proteomes" id="UP000042527">
    <property type="component" value="Unassembled WGS sequence"/>
</dbReference>
<evidence type="ECO:0000313" key="7">
    <source>
        <dbReference type="EMBL" id="CEM63199.1"/>
    </source>
</evidence>
<evidence type="ECO:0000259" key="5">
    <source>
        <dbReference type="Pfam" id="PF01743"/>
    </source>
</evidence>
<dbReference type="RefSeq" id="WP_044635033.1">
    <property type="nucleotide sequence ID" value="NZ_CDNC01000049.1"/>
</dbReference>
<evidence type="ECO:0000313" key="9">
    <source>
        <dbReference type="Proteomes" id="UP000042527"/>
    </source>
</evidence>
<dbReference type="Proteomes" id="UP000323594">
    <property type="component" value="Chromosome"/>
</dbReference>
<dbReference type="PANTHER" id="PTHR43051">
    <property type="entry name" value="POLYNUCLEOTIDE ADENYLYLTRANSFERASE FAMILY PROTEIN"/>
    <property type="match status" value="1"/>
</dbReference>
<evidence type="ECO:0000256" key="4">
    <source>
        <dbReference type="SAM" id="MobiDB-lite"/>
    </source>
</evidence>
<dbReference type="EMBL" id="CP042817">
    <property type="protein sequence ID" value="QEJ97564.1"/>
    <property type="molecule type" value="Genomic_DNA"/>
</dbReference>
<dbReference type="InterPro" id="IPR052191">
    <property type="entry name" value="tRNA_ntf/polyA_polymerase_I"/>
</dbReference>
<dbReference type="CDD" id="cd05398">
    <property type="entry name" value="NT_ClassII-CCAase"/>
    <property type="match status" value="1"/>
</dbReference>
<organism evidence="7 9">
    <name type="scientific">Treponema phagedenis</name>
    <dbReference type="NCBI Taxonomy" id="162"/>
    <lineage>
        <taxon>Bacteria</taxon>
        <taxon>Pseudomonadati</taxon>
        <taxon>Spirochaetota</taxon>
        <taxon>Spirochaetia</taxon>
        <taxon>Spirochaetales</taxon>
        <taxon>Treponemataceae</taxon>
        <taxon>Treponema</taxon>
    </lineage>
</organism>
<evidence type="ECO:0000313" key="8">
    <source>
        <dbReference type="EMBL" id="QEJ97564.1"/>
    </source>
</evidence>
<dbReference type="Pfam" id="PF12627">
    <property type="entry name" value="PolyA_pol_RNAbd"/>
    <property type="match status" value="1"/>
</dbReference>
<protein>
    <submittedName>
        <fullName evidence="7">Poly(A) polymerase</fullName>
        <ecNumber evidence="7 8">2.7.7.19</ecNumber>
    </submittedName>
    <submittedName>
        <fullName evidence="8">Polynucleotide adenylyltransferase PcnB</fullName>
    </submittedName>
</protein>
<dbReference type="EC" id="2.7.7.19" evidence="7 8"/>
<gene>
    <name evidence="7" type="primary">pcnB</name>
    <name evidence="8" type="ORF">FUT82_05800</name>
    <name evidence="7" type="ORF">TPHV1_70062</name>
</gene>
<dbReference type="OrthoDB" id="9805698at2"/>
<feature type="region of interest" description="Disordered" evidence="4">
    <location>
        <begin position="349"/>
        <end position="399"/>
    </location>
</feature>
<evidence type="ECO:0000313" key="10">
    <source>
        <dbReference type="Proteomes" id="UP000323594"/>
    </source>
</evidence>
<keyword evidence="1 3" id="KW-0808">Transferase</keyword>
<reference evidence="7" key="1">
    <citation type="submission" date="2015-01" db="EMBL/GenBank/DDBJ databases">
        <authorList>
            <person name="Xiang T."/>
            <person name="Song Y."/>
            <person name="Huang L."/>
            <person name="Wang B."/>
            <person name="Wu P."/>
        </authorList>
    </citation>
    <scope>NUCLEOTIDE SEQUENCE [LARGE SCALE GENOMIC DNA]</scope>
    <source>
        <strain evidence="7">V1</strain>
    </source>
</reference>
<dbReference type="InterPro" id="IPR043519">
    <property type="entry name" value="NT_sf"/>
</dbReference>
<name>A0A0B7GWZ2_TREPH</name>
<keyword evidence="7" id="KW-0548">Nucleotidyltransferase</keyword>
<evidence type="ECO:0000256" key="3">
    <source>
        <dbReference type="RuleBase" id="RU003953"/>
    </source>
</evidence>
<proteinExistence type="inferred from homology"/>
<dbReference type="GeneID" id="57752504"/>
<sequence length="399" mass="45794">MRVRYSQDAQGNKIKRALVYTASEHTISPKNIDAEALKIIQTLHSAGYEGFIVGGAVRDLLLGRIPKDFDIATSAEPSKIKKLFRNSRIIGKRFRLVHIFYGPKIYEISTFRSIEDGAVGNKFGTIEEDVQRRDFTINALYYDPIKNLIIDYVGGLHDLRKNRLRAIIPLKNIFSEDPVRMLRAIKYSILAKAKIPFLLSCRLHRDTSLLEYCSPSRLTEELNKIFHSGYSKPIIERLLHYELFLYLQPSAYSFIQDNAKFAECFLSGFEELDSLTNEGKIQRQGQALVFLLRDFINLITDWEGSPGEVYAFVYQECRHFVLPMNPQRIELEYAVRYCLYKGGLKIRPPRPLQPKTTPVKRLRTRTQKGQVGKTSQLRGVHAKSSPTAKKKALSNKSEE</sequence>
<dbReference type="NCBIfam" id="TIGR01942">
    <property type="entry name" value="pcnB"/>
    <property type="match status" value="1"/>
</dbReference>
<dbReference type="SUPFAM" id="SSF81891">
    <property type="entry name" value="Poly A polymerase C-terminal region-like"/>
    <property type="match status" value="1"/>
</dbReference>
<feature type="compositionally biased region" description="Polar residues" evidence="4">
    <location>
        <begin position="367"/>
        <end position="377"/>
    </location>
</feature>
<dbReference type="AlphaFoldDB" id="A0A0B7GWZ2"/>